<protein>
    <submittedName>
        <fullName evidence="1">Uncharacterized protein</fullName>
    </submittedName>
</protein>
<evidence type="ECO:0000313" key="2">
    <source>
        <dbReference type="Proteomes" id="UP000706926"/>
    </source>
</evidence>
<keyword evidence="2" id="KW-1185">Reference proteome</keyword>
<organism evidence="1 2">
    <name type="scientific">Paenibacillus lactis</name>
    <dbReference type="NCBI Taxonomy" id="228574"/>
    <lineage>
        <taxon>Bacteria</taxon>
        <taxon>Bacillati</taxon>
        <taxon>Bacillota</taxon>
        <taxon>Bacilli</taxon>
        <taxon>Bacillales</taxon>
        <taxon>Paenibacillaceae</taxon>
        <taxon>Paenibacillus</taxon>
    </lineage>
</organism>
<gene>
    <name evidence="1" type="ORF">J2Z18_004073</name>
</gene>
<sequence length="51" mass="5558">MIVLIFIVLAGWGLYALLTPPKEVPVESTKSEAAKEQVAFISVVIPEKEDS</sequence>
<name>A0ABS4FFE2_9BACL</name>
<dbReference type="RefSeq" id="WP_007130226.1">
    <property type="nucleotide sequence ID" value="NZ_BOSA01000008.1"/>
</dbReference>
<reference evidence="1 2" key="1">
    <citation type="submission" date="2021-03" db="EMBL/GenBank/DDBJ databases">
        <title>Genomic Encyclopedia of Type Strains, Phase IV (KMG-IV): sequencing the most valuable type-strain genomes for metagenomic binning, comparative biology and taxonomic classification.</title>
        <authorList>
            <person name="Goeker M."/>
        </authorList>
    </citation>
    <scope>NUCLEOTIDE SEQUENCE [LARGE SCALE GENOMIC DNA]</scope>
    <source>
        <strain evidence="1 2">DSM 15596</strain>
    </source>
</reference>
<dbReference type="GeneID" id="95405995"/>
<evidence type="ECO:0000313" key="1">
    <source>
        <dbReference type="EMBL" id="MBP1894964.1"/>
    </source>
</evidence>
<dbReference type="EMBL" id="JAGGKI010000011">
    <property type="protein sequence ID" value="MBP1894964.1"/>
    <property type="molecule type" value="Genomic_DNA"/>
</dbReference>
<proteinExistence type="predicted"/>
<dbReference type="Proteomes" id="UP000706926">
    <property type="component" value="Unassembled WGS sequence"/>
</dbReference>
<comment type="caution">
    <text evidence="1">The sequence shown here is derived from an EMBL/GenBank/DDBJ whole genome shotgun (WGS) entry which is preliminary data.</text>
</comment>
<accession>A0ABS4FFE2</accession>